<evidence type="ECO:0000256" key="2">
    <source>
        <dbReference type="ARBA" id="ARBA00022490"/>
    </source>
</evidence>
<dbReference type="GO" id="GO:0001578">
    <property type="term" value="P:microtubule bundle formation"/>
    <property type="evidence" value="ECO:0007669"/>
    <property type="project" value="TreeGrafter"/>
</dbReference>
<dbReference type="InterPro" id="IPR042791">
    <property type="entry name" value="CDK5RAP2"/>
</dbReference>
<evidence type="ECO:0000313" key="6">
    <source>
        <dbReference type="Proteomes" id="UP001174136"/>
    </source>
</evidence>
<dbReference type="AlphaFoldDB" id="A0AA47MMY2"/>
<dbReference type="PANTHER" id="PTHR46930">
    <property type="entry name" value="CDK5 REGULATORY SUBUNIT-ASSOCIATED PROTEIN 2"/>
    <property type="match status" value="1"/>
</dbReference>
<evidence type="ECO:0000259" key="4">
    <source>
        <dbReference type="Pfam" id="PF07989"/>
    </source>
</evidence>
<dbReference type="Proteomes" id="UP001174136">
    <property type="component" value="Unassembled WGS sequence"/>
</dbReference>
<dbReference type="GO" id="GO:0005737">
    <property type="term" value="C:cytoplasm"/>
    <property type="evidence" value="ECO:0007669"/>
    <property type="project" value="UniProtKB-SubCell"/>
</dbReference>
<keyword evidence="6" id="KW-1185">Reference proteome</keyword>
<gene>
    <name evidence="5" type="primary">PDE4DIP_1</name>
    <name evidence="5" type="ORF">N1851_018885</name>
</gene>
<proteinExistence type="predicted"/>
<dbReference type="EMBL" id="JAOPHQ010003446">
    <property type="protein sequence ID" value="KAK0143006.1"/>
    <property type="molecule type" value="Genomic_DNA"/>
</dbReference>
<feature type="domain" description="Centrosomin N-terminal motif 1" evidence="4">
    <location>
        <begin position="51"/>
        <end position="115"/>
    </location>
</feature>
<accession>A0AA47MMY2</accession>
<dbReference type="GO" id="GO:0000242">
    <property type="term" value="C:pericentriolar material"/>
    <property type="evidence" value="ECO:0007669"/>
    <property type="project" value="TreeGrafter"/>
</dbReference>
<keyword evidence="2" id="KW-0963">Cytoplasm</keyword>
<evidence type="ECO:0000256" key="1">
    <source>
        <dbReference type="ARBA" id="ARBA00004496"/>
    </source>
</evidence>
<feature type="region of interest" description="Disordered" evidence="3">
    <location>
        <begin position="1"/>
        <end position="26"/>
    </location>
</feature>
<dbReference type="GO" id="GO:0007059">
    <property type="term" value="P:chromosome segregation"/>
    <property type="evidence" value="ECO:0007669"/>
    <property type="project" value="TreeGrafter"/>
</dbReference>
<sequence length="115" mass="12939">MTTAERRPHLQPHGPVSSDPASSLSMTMKEIDQVRESHCQSSEVCCCVDLQVISDLKRENFDLKLRVYFCEDRLRRSGSAAAEDDACAANIDLQVEVETLKEHVEKLHKALLKAQ</sequence>
<dbReference type="InterPro" id="IPR012943">
    <property type="entry name" value="Cnn_1N"/>
</dbReference>
<evidence type="ECO:0000256" key="3">
    <source>
        <dbReference type="SAM" id="MobiDB-lite"/>
    </source>
</evidence>
<dbReference type="GO" id="GO:0090266">
    <property type="term" value="P:regulation of mitotic cell cycle spindle assembly checkpoint"/>
    <property type="evidence" value="ECO:0007669"/>
    <property type="project" value="TreeGrafter"/>
</dbReference>
<dbReference type="GO" id="GO:0043015">
    <property type="term" value="F:gamma-tubulin binding"/>
    <property type="evidence" value="ECO:0007669"/>
    <property type="project" value="TreeGrafter"/>
</dbReference>
<dbReference type="Pfam" id="PF07989">
    <property type="entry name" value="Cnn_1N"/>
    <property type="match status" value="1"/>
</dbReference>
<dbReference type="GO" id="GO:0035371">
    <property type="term" value="C:microtubule plus-end"/>
    <property type="evidence" value="ECO:0007669"/>
    <property type="project" value="TreeGrafter"/>
</dbReference>
<dbReference type="PANTHER" id="PTHR46930:SF1">
    <property type="entry name" value="CDK5 REGULATORY SUBUNIT-ASSOCIATED PROTEIN 2"/>
    <property type="match status" value="1"/>
</dbReference>
<comment type="subcellular location">
    <subcellularLocation>
        <location evidence="1">Cytoplasm</location>
    </subcellularLocation>
</comment>
<dbReference type="GO" id="GO:0007099">
    <property type="term" value="P:centriole replication"/>
    <property type="evidence" value="ECO:0007669"/>
    <property type="project" value="TreeGrafter"/>
</dbReference>
<reference evidence="5" key="1">
    <citation type="journal article" date="2023" name="Front. Mar. Sci.">
        <title>A new Merluccius polli reference genome to investigate the effects of global change in West African waters.</title>
        <authorList>
            <person name="Mateo J.L."/>
            <person name="Blanco-Fernandez C."/>
            <person name="Garcia-Vazquez E."/>
            <person name="Machado-Schiaffino G."/>
        </authorList>
    </citation>
    <scope>NUCLEOTIDE SEQUENCE</scope>
    <source>
        <strain evidence="5">C29</strain>
        <tissue evidence="5">Fin</tissue>
    </source>
</reference>
<comment type="caution">
    <text evidence="5">The sequence shown here is derived from an EMBL/GenBank/DDBJ whole genome shotgun (WGS) entry which is preliminary data.</text>
</comment>
<dbReference type="GO" id="GO:0008017">
    <property type="term" value="F:microtubule binding"/>
    <property type="evidence" value="ECO:0007669"/>
    <property type="project" value="TreeGrafter"/>
</dbReference>
<evidence type="ECO:0000313" key="5">
    <source>
        <dbReference type="EMBL" id="KAK0143006.1"/>
    </source>
</evidence>
<dbReference type="GO" id="GO:0097431">
    <property type="term" value="C:mitotic spindle pole"/>
    <property type="evidence" value="ECO:0007669"/>
    <property type="project" value="TreeGrafter"/>
</dbReference>
<dbReference type="GO" id="GO:0046600">
    <property type="term" value="P:negative regulation of centriole replication"/>
    <property type="evidence" value="ECO:0007669"/>
    <property type="project" value="TreeGrafter"/>
</dbReference>
<dbReference type="GO" id="GO:0000132">
    <property type="term" value="P:establishment of mitotic spindle orientation"/>
    <property type="evidence" value="ECO:0007669"/>
    <property type="project" value="TreeGrafter"/>
</dbReference>
<name>A0AA47MMY2_MERPO</name>
<protein>
    <submittedName>
        <fullName evidence="5">Myomegalin</fullName>
    </submittedName>
</protein>
<organism evidence="5 6">
    <name type="scientific">Merluccius polli</name>
    <name type="common">Benguela hake</name>
    <name type="synonym">Merluccius cadenati</name>
    <dbReference type="NCBI Taxonomy" id="89951"/>
    <lineage>
        <taxon>Eukaryota</taxon>
        <taxon>Metazoa</taxon>
        <taxon>Chordata</taxon>
        <taxon>Craniata</taxon>
        <taxon>Vertebrata</taxon>
        <taxon>Euteleostomi</taxon>
        <taxon>Actinopterygii</taxon>
        <taxon>Neopterygii</taxon>
        <taxon>Teleostei</taxon>
        <taxon>Neoteleostei</taxon>
        <taxon>Acanthomorphata</taxon>
        <taxon>Zeiogadaria</taxon>
        <taxon>Gadariae</taxon>
        <taxon>Gadiformes</taxon>
        <taxon>Gadoidei</taxon>
        <taxon>Merlucciidae</taxon>
        <taxon>Merluccius</taxon>
    </lineage>
</organism>